<evidence type="ECO:0000313" key="2">
    <source>
        <dbReference type="Proteomes" id="UP000275772"/>
    </source>
</evidence>
<protein>
    <submittedName>
        <fullName evidence="1">Uncharacterized protein</fullName>
    </submittedName>
</protein>
<dbReference type="EMBL" id="UNSH01000041">
    <property type="protein sequence ID" value="SZF01643.1"/>
    <property type="molecule type" value="Genomic_DNA"/>
</dbReference>
<dbReference type="AlphaFoldDB" id="A0A383UMW3"/>
<reference evidence="1 2" key="1">
    <citation type="submission" date="2017-11" db="EMBL/GenBank/DDBJ databases">
        <authorList>
            <person name="Kracher B."/>
        </authorList>
    </citation>
    <scope>NUCLEOTIDE SEQUENCE [LARGE SCALE GENOMIC DNA]</scope>
    <source>
        <strain evidence="1 2">RACE1</strain>
    </source>
</reference>
<evidence type="ECO:0000313" key="1">
    <source>
        <dbReference type="EMBL" id="SZF01643.1"/>
    </source>
</evidence>
<dbReference type="VEuPathDB" id="FungiDB:BLGHR1_12412"/>
<accession>A0A383UMW3</accession>
<gene>
    <name evidence="1" type="ORF">BLGHR1_12412</name>
</gene>
<organism evidence="1 2">
    <name type="scientific">Blumeria hordei</name>
    <name type="common">Barley powdery mildew</name>
    <name type="synonym">Blumeria graminis f. sp. hordei</name>
    <dbReference type="NCBI Taxonomy" id="2867405"/>
    <lineage>
        <taxon>Eukaryota</taxon>
        <taxon>Fungi</taxon>
        <taxon>Dikarya</taxon>
        <taxon>Ascomycota</taxon>
        <taxon>Pezizomycotina</taxon>
        <taxon>Leotiomycetes</taxon>
        <taxon>Erysiphales</taxon>
        <taxon>Erysiphaceae</taxon>
        <taxon>Blumeria</taxon>
    </lineage>
</organism>
<sequence length="91" mass="10762">MGPVSPSHASPRLISETGGMHMTDYCLRNLCSHFGAGSSVNLFLRAEKHRFRIFQHHELNRTFFRFMVEDYLERNFPSSFCFDQKSTWMRQ</sequence>
<dbReference type="Proteomes" id="UP000275772">
    <property type="component" value="Unassembled WGS sequence"/>
</dbReference>
<name>A0A383UMW3_BLUHO</name>
<proteinExistence type="predicted"/>